<reference evidence="1 2" key="1">
    <citation type="journal article" date="2020" name="Phytopathology">
        <title>Genome Sequence Resources of Colletotrichum truncatum, C. plurivorum, C. musicola, and C. sojae: Four Species Pathogenic to Soybean (Glycine max).</title>
        <authorList>
            <person name="Rogerio F."/>
            <person name="Boufleur T.R."/>
            <person name="Ciampi-Guillardi M."/>
            <person name="Sukno S.A."/>
            <person name="Thon M.R."/>
            <person name="Massola Junior N.S."/>
            <person name="Baroncelli R."/>
        </authorList>
    </citation>
    <scope>NUCLEOTIDE SEQUENCE [LARGE SCALE GENOMIC DNA]</scope>
    <source>
        <strain evidence="1 2">CMES1059</strain>
    </source>
</reference>
<proteinExistence type="predicted"/>
<name>A0ACC3Z905_COLTU</name>
<dbReference type="Proteomes" id="UP000805649">
    <property type="component" value="Unassembled WGS sequence"/>
</dbReference>
<comment type="caution">
    <text evidence="1">The sequence shown here is derived from an EMBL/GenBank/DDBJ whole genome shotgun (WGS) entry which is preliminary data.</text>
</comment>
<organism evidence="1 2">
    <name type="scientific">Colletotrichum truncatum</name>
    <name type="common">Anthracnose fungus</name>
    <name type="synonym">Colletotrichum capsici</name>
    <dbReference type="NCBI Taxonomy" id="5467"/>
    <lineage>
        <taxon>Eukaryota</taxon>
        <taxon>Fungi</taxon>
        <taxon>Dikarya</taxon>
        <taxon>Ascomycota</taxon>
        <taxon>Pezizomycotina</taxon>
        <taxon>Sordariomycetes</taxon>
        <taxon>Hypocreomycetidae</taxon>
        <taxon>Glomerellales</taxon>
        <taxon>Glomerellaceae</taxon>
        <taxon>Colletotrichum</taxon>
        <taxon>Colletotrichum truncatum species complex</taxon>
    </lineage>
</organism>
<protein>
    <submittedName>
        <fullName evidence="1">Meiosis-specific apc c activator protein ama1</fullName>
    </submittedName>
</protein>
<evidence type="ECO:0000313" key="2">
    <source>
        <dbReference type="Proteomes" id="UP000805649"/>
    </source>
</evidence>
<dbReference type="EMBL" id="VUJX02000002">
    <property type="protein sequence ID" value="KAL0940604.1"/>
    <property type="molecule type" value="Genomic_DNA"/>
</dbReference>
<accession>A0ACC3Z905</accession>
<keyword evidence="2" id="KW-1185">Reference proteome</keyword>
<gene>
    <name evidence="1" type="ORF">CTRU02_203367</name>
</gene>
<sequence length="289" mass="31705">MTLVANIAVHTQQICALVWAPNGRDFISGSNDNTACYFEIQRMLRRRTRKSRTSSADLVIESRGPTDHSSDKDIRSQEQAISRDGWLNDTLESLLYGTQVEQEPTKVDAQGNSTQLRHGAAVKAISFCPWQNNLIATGGGSSDKCIHFWHATTGVPLATIAVSAQVTSLIWSKTRPEIAATFGFATPDHPYRIAVFSWPSCKQVGAIAWENGPRALHAIAYPGVPSDVRRGSRTWKEGVIVVATSDENIRFHEIWQGEPRRTMGGVGMLGYSDILEGLDGIDKEGGVIR</sequence>
<evidence type="ECO:0000313" key="1">
    <source>
        <dbReference type="EMBL" id="KAL0940604.1"/>
    </source>
</evidence>